<reference evidence="1 2" key="1">
    <citation type="journal article" date="2019" name="Science, e1252229">
        <title>Invertible promoters mediate bacterial phase variation, antibiotic resistance, and host adaptation in the gut.</title>
        <authorList>
            <person name="Jiang X."/>
            <person name="Hall A.B."/>
            <person name="Arthur T.D."/>
            <person name="Plichta D.R."/>
            <person name="Covington C.T."/>
            <person name="Poyet M."/>
            <person name="Crothers J."/>
            <person name="Moses P.L."/>
            <person name="Tolonen A.C."/>
            <person name="Vlamakis H."/>
            <person name="Alm E.J."/>
            <person name="Xavier R.J."/>
        </authorList>
    </citation>
    <scope>NUCLEOTIDE SEQUENCE [LARGE SCALE GENOMIC DNA]</scope>
    <source>
        <strain evidence="2">aa_0143</strain>
    </source>
</reference>
<accession>A0A4Q5C3A8</accession>
<dbReference type="EMBL" id="RCYR01000049">
    <property type="protein sequence ID" value="RYS76314.1"/>
    <property type="molecule type" value="Genomic_DNA"/>
</dbReference>
<dbReference type="GeneID" id="97328365"/>
<gene>
    <name evidence="1" type="ORF">EAI93_13460</name>
</gene>
<dbReference type="RefSeq" id="WP_009242803.1">
    <property type="nucleotide sequence ID" value="NZ_CATZVU010000002.1"/>
</dbReference>
<dbReference type="Proteomes" id="UP000292665">
    <property type="component" value="Unassembled WGS sequence"/>
</dbReference>
<evidence type="ECO:0000313" key="2">
    <source>
        <dbReference type="Proteomes" id="UP000292665"/>
    </source>
</evidence>
<sequence>MDEEIKKDAEEEMNCILDLLEDWCLKYDQDYVNTVVLVKNDQITSWGSVGNQEDFDVYRTKKRP</sequence>
<comment type="caution">
    <text evidence="1">The sequence shown here is derived from an EMBL/GenBank/DDBJ whole genome shotgun (WGS) entry which is preliminary data.</text>
</comment>
<name>A0A4Q5C3A8_9FIRM</name>
<protein>
    <submittedName>
        <fullName evidence="1">Uncharacterized protein</fullName>
    </submittedName>
</protein>
<proteinExistence type="predicted"/>
<dbReference type="AlphaFoldDB" id="A0A4Q5C3A8"/>
<organism evidence="1 2">
    <name type="scientific">[Ruminococcus] torques</name>
    <dbReference type="NCBI Taxonomy" id="33039"/>
    <lineage>
        <taxon>Bacteria</taxon>
        <taxon>Bacillati</taxon>
        <taxon>Bacillota</taxon>
        <taxon>Clostridia</taxon>
        <taxon>Lachnospirales</taxon>
        <taxon>Lachnospiraceae</taxon>
        <taxon>Mediterraneibacter</taxon>
    </lineage>
</organism>
<evidence type="ECO:0000313" key="1">
    <source>
        <dbReference type="EMBL" id="RYS76314.1"/>
    </source>
</evidence>